<reference evidence="3" key="1">
    <citation type="submission" date="2016-10" db="EMBL/GenBank/DDBJ databases">
        <authorList>
            <person name="Varghese N."/>
            <person name="Submissions S."/>
        </authorList>
    </citation>
    <scope>NUCLEOTIDE SEQUENCE [LARGE SCALE GENOMIC DNA]</scope>
    <source>
        <strain evidence="3">BL47</strain>
    </source>
</reference>
<evidence type="ECO:0000256" key="1">
    <source>
        <dbReference type="SAM" id="MobiDB-lite"/>
    </source>
</evidence>
<dbReference type="AlphaFoldDB" id="A0A1G9X212"/>
<organism evidence="2 3">
    <name type="scientific">Methylobacterium phyllostachyos</name>
    <dbReference type="NCBI Taxonomy" id="582672"/>
    <lineage>
        <taxon>Bacteria</taxon>
        <taxon>Pseudomonadati</taxon>
        <taxon>Pseudomonadota</taxon>
        <taxon>Alphaproteobacteria</taxon>
        <taxon>Hyphomicrobiales</taxon>
        <taxon>Methylobacteriaceae</taxon>
        <taxon>Methylobacterium</taxon>
    </lineage>
</organism>
<evidence type="ECO:0000313" key="2">
    <source>
        <dbReference type="EMBL" id="SDM90727.1"/>
    </source>
</evidence>
<sequence>MTVKTATRSRTPLTDAIEARMAEGGPRRPFEYPKSEAALEIESYLPEPYVLKTTRGRPVAIWRSDDLGEVCVLLGVDQLPRDFVRQLVLMHVAGVKEGRRVEKVRRRHKDFAGAAEPADEEAAAAPGMR</sequence>
<dbReference type="EMBL" id="FNHS01000004">
    <property type="protein sequence ID" value="SDM90727.1"/>
    <property type="molecule type" value="Genomic_DNA"/>
</dbReference>
<dbReference type="STRING" id="582672.SAMN05216360_104216"/>
<protein>
    <submittedName>
        <fullName evidence="2">Uncharacterized protein</fullName>
    </submittedName>
</protein>
<evidence type="ECO:0000313" key="3">
    <source>
        <dbReference type="Proteomes" id="UP000198704"/>
    </source>
</evidence>
<name>A0A1G9X212_9HYPH</name>
<keyword evidence="3" id="KW-1185">Reference proteome</keyword>
<gene>
    <name evidence="2" type="ORF">SAMN05216360_104216</name>
</gene>
<accession>A0A1G9X212</accession>
<dbReference type="RefSeq" id="WP_091714857.1">
    <property type="nucleotide sequence ID" value="NZ_FNHS01000004.1"/>
</dbReference>
<dbReference type="Proteomes" id="UP000198704">
    <property type="component" value="Unassembled WGS sequence"/>
</dbReference>
<proteinExistence type="predicted"/>
<feature type="region of interest" description="Disordered" evidence="1">
    <location>
        <begin position="110"/>
        <end position="129"/>
    </location>
</feature>